<dbReference type="AlphaFoldDB" id="A0AAC8ZXG4"/>
<gene>
    <name evidence="1" type="ORF">ALV80_05530</name>
</gene>
<dbReference type="Proteomes" id="UP000063930">
    <property type="component" value="Chromosome"/>
</dbReference>
<name>A0AAC8ZXG4_LACHE</name>
<organism evidence="1 2">
    <name type="scientific">Lactobacillus helveticus</name>
    <name type="common">Lactobacillus suntoryeus</name>
    <dbReference type="NCBI Taxonomy" id="1587"/>
    <lineage>
        <taxon>Bacteria</taxon>
        <taxon>Bacillati</taxon>
        <taxon>Bacillota</taxon>
        <taxon>Bacilli</taxon>
        <taxon>Lactobacillales</taxon>
        <taxon>Lactobacillaceae</taxon>
        <taxon>Lactobacillus</taxon>
    </lineage>
</organism>
<dbReference type="RefSeq" id="WP_054607362.1">
    <property type="nucleotide sequence ID" value="NZ_CP012381.1"/>
</dbReference>
<evidence type="ECO:0000313" key="2">
    <source>
        <dbReference type="Proteomes" id="UP000063930"/>
    </source>
</evidence>
<proteinExistence type="predicted"/>
<sequence length="118" mass="13844">MDENRVINSLRALIDKRVYNLLFQPVTRYIKYFTVKFPKKLDIQQVVLSNDNYGNIMPEQESISFSLMGTMIDYLTRIVINKDLDAFDFLAFSPQAESIFSRTNHQKISDQIKQCKNI</sequence>
<accession>A0AAC8ZXG4</accession>
<protein>
    <submittedName>
        <fullName evidence="1">Uncharacterized protein</fullName>
    </submittedName>
</protein>
<reference evidence="1 2" key="1">
    <citation type="submission" date="2015-08" db="EMBL/GenBank/DDBJ databases">
        <title>Complete genome sequence of Lactobacillus helveticus CAUH18, a probiotic strain originated from koumiss.</title>
        <authorList>
            <person name="Yang Y."/>
            <person name="Hao Y."/>
        </authorList>
    </citation>
    <scope>NUCLEOTIDE SEQUENCE [LARGE SCALE GENOMIC DNA]</scope>
    <source>
        <strain evidence="1 2">CAUH18</strain>
    </source>
</reference>
<evidence type="ECO:0000313" key="1">
    <source>
        <dbReference type="EMBL" id="ALI52574.1"/>
    </source>
</evidence>
<dbReference type="EMBL" id="CP012381">
    <property type="protein sequence ID" value="ALI52574.1"/>
    <property type="molecule type" value="Genomic_DNA"/>
</dbReference>